<evidence type="ECO:0000256" key="4">
    <source>
        <dbReference type="ARBA" id="ARBA00023163"/>
    </source>
</evidence>
<dbReference type="InterPro" id="IPR005158">
    <property type="entry name" value="BTAD"/>
</dbReference>
<feature type="domain" description="OmpR/PhoB-type" evidence="5">
    <location>
        <begin position="15"/>
        <end position="88"/>
    </location>
</feature>
<evidence type="ECO:0000259" key="5">
    <source>
        <dbReference type="SMART" id="SM00862"/>
    </source>
</evidence>
<organism evidence="7 8">
    <name type="scientific">Nocardiopsis exhalans</name>
    <dbReference type="NCBI Taxonomy" id="163604"/>
    <lineage>
        <taxon>Bacteria</taxon>
        <taxon>Bacillati</taxon>
        <taxon>Actinomycetota</taxon>
        <taxon>Actinomycetes</taxon>
        <taxon>Streptosporangiales</taxon>
        <taxon>Nocardiopsidaceae</taxon>
        <taxon>Nocardiopsis</taxon>
    </lineage>
</organism>
<evidence type="ECO:0000256" key="2">
    <source>
        <dbReference type="ARBA" id="ARBA00023015"/>
    </source>
</evidence>
<dbReference type="Proteomes" id="UP001055940">
    <property type="component" value="Chromosome"/>
</dbReference>
<comment type="similarity">
    <text evidence="1">Belongs to the AfsR/DnrI/RedD regulatory family.</text>
</comment>
<evidence type="ECO:0000313" key="7">
    <source>
        <dbReference type="EMBL" id="USY18641.1"/>
    </source>
</evidence>
<dbReference type="RefSeq" id="WP_254418013.1">
    <property type="nucleotide sequence ID" value="NZ_BAAAJB010000035.1"/>
</dbReference>
<dbReference type="InterPro" id="IPR001867">
    <property type="entry name" value="OmpR/PhoB-type_DNA-bd"/>
</dbReference>
<evidence type="ECO:0008006" key="9">
    <source>
        <dbReference type="Google" id="ProtNLM"/>
    </source>
</evidence>
<evidence type="ECO:0000256" key="1">
    <source>
        <dbReference type="ARBA" id="ARBA00005820"/>
    </source>
</evidence>
<dbReference type="CDD" id="cd15831">
    <property type="entry name" value="BTAD"/>
    <property type="match status" value="1"/>
</dbReference>
<dbReference type="InterPro" id="IPR011990">
    <property type="entry name" value="TPR-like_helical_dom_sf"/>
</dbReference>
<proteinExistence type="inferred from homology"/>
<evidence type="ECO:0000256" key="3">
    <source>
        <dbReference type="ARBA" id="ARBA00023125"/>
    </source>
</evidence>
<protein>
    <recommendedName>
        <fullName evidence="9">DNA-binding transcriptional activator of the SARP family</fullName>
    </recommendedName>
</protein>
<evidence type="ECO:0000313" key="8">
    <source>
        <dbReference type="Proteomes" id="UP001055940"/>
    </source>
</evidence>
<dbReference type="PANTHER" id="PTHR35807:SF1">
    <property type="entry name" value="TRANSCRIPTIONAL REGULATOR REDD"/>
    <property type="match status" value="1"/>
</dbReference>
<dbReference type="Gene3D" id="1.25.40.10">
    <property type="entry name" value="Tetratricopeptide repeat domain"/>
    <property type="match status" value="1"/>
</dbReference>
<accession>A0ABY5D679</accession>
<dbReference type="SMART" id="SM01043">
    <property type="entry name" value="BTAD"/>
    <property type="match status" value="1"/>
</dbReference>
<feature type="domain" description="Bacterial transcriptional activator" evidence="6">
    <location>
        <begin position="95"/>
        <end position="243"/>
    </location>
</feature>
<dbReference type="Gene3D" id="1.10.10.10">
    <property type="entry name" value="Winged helix-like DNA-binding domain superfamily/Winged helix DNA-binding domain"/>
    <property type="match status" value="1"/>
</dbReference>
<dbReference type="Pfam" id="PF03704">
    <property type="entry name" value="BTAD"/>
    <property type="match status" value="1"/>
</dbReference>
<name>A0ABY5D679_9ACTN</name>
<dbReference type="SUPFAM" id="SSF46894">
    <property type="entry name" value="C-terminal effector domain of the bipartite response regulators"/>
    <property type="match status" value="1"/>
</dbReference>
<keyword evidence="2" id="KW-0805">Transcription regulation</keyword>
<keyword evidence="3" id="KW-0238">DNA-binding</keyword>
<reference evidence="7" key="1">
    <citation type="submission" date="2022-06" db="EMBL/GenBank/DDBJ databases">
        <authorList>
            <person name="Ping M."/>
        </authorList>
    </citation>
    <scope>NUCLEOTIDE SEQUENCE</scope>
    <source>
        <strain evidence="7">JCM11759T</strain>
    </source>
</reference>
<keyword evidence="8" id="KW-1185">Reference proteome</keyword>
<dbReference type="EMBL" id="CP099837">
    <property type="protein sequence ID" value="USY18641.1"/>
    <property type="molecule type" value="Genomic_DNA"/>
</dbReference>
<gene>
    <name evidence="7" type="ORF">NE857_25615</name>
</gene>
<dbReference type="InterPro" id="IPR051677">
    <property type="entry name" value="AfsR-DnrI-RedD_regulator"/>
</dbReference>
<dbReference type="InterPro" id="IPR016032">
    <property type="entry name" value="Sig_transdc_resp-reg_C-effctor"/>
</dbReference>
<dbReference type="InterPro" id="IPR036388">
    <property type="entry name" value="WH-like_DNA-bd_sf"/>
</dbReference>
<dbReference type="PANTHER" id="PTHR35807">
    <property type="entry name" value="TRANSCRIPTIONAL REGULATOR REDD-RELATED"/>
    <property type="match status" value="1"/>
</dbReference>
<sequence>MRIGVLGPLRVVADGQETGIGGARLRVLLTRLALGVGGVVSPTALSEALWPEDGPAHPDTALHSLATRLRRTLPEPHALRSEPEGYRLALPPEAVDAVRFERLAIQGRGALRDGHPEDAAQRLREALSLWRGAPLADTAHLPFAVPAVTRLERIRLGVREDLIAAELGSSDATERTAHLVELGELIAHHPLRERLRELLVAALAADGRRGEALTAHEEYRRLLAAQLGTVPGKSMRALHQRLLGGEKGSSPGF</sequence>
<evidence type="ECO:0000259" key="6">
    <source>
        <dbReference type="SMART" id="SM01043"/>
    </source>
</evidence>
<dbReference type="SUPFAM" id="SSF48452">
    <property type="entry name" value="TPR-like"/>
    <property type="match status" value="1"/>
</dbReference>
<dbReference type="SMART" id="SM00862">
    <property type="entry name" value="Trans_reg_C"/>
    <property type="match status" value="1"/>
</dbReference>
<keyword evidence="4" id="KW-0804">Transcription</keyword>